<organism evidence="1 2">
    <name type="scientific">Exserohilum turcicum (strain 28A)</name>
    <name type="common">Northern leaf blight fungus</name>
    <name type="synonym">Setosphaeria turcica</name>
    <dbReference type="NCBI Taxonomy" id="671987"/>
    <lineage>
        <taxon>Eukaryota</taxon>
        <taxon>Fungi</taxon>
        <taxon>Dikarya</taxon>
        <taxon>Ascomycota</taxon>
        <taxon>Pezizomycotina</taxon>
        <taxon>Dothideomycetes</taxon>
        <taxon>Pleosporomycetidae</taxon>
        <taxon>Pleosporales</taxon>
        <taxon>Pleosporineae</taxon>
        <taxon>Pleosporaceae</taxon>
        <taxon>Exserohilum</taxon>
    </lineage>
</organism>
<accession>R0K7Z3</accession>
<reference evidence="1 2" key="2">
    <citation type="journal article" date="2013" name="PLoS Genet.">
        <title>Comparative genome structure, secondary metabolite, and effector coding capacity across Cochliobolus pathogens.</title>
        <authorList>
            <person name="Condon B.J."/>
            <person name="Leng Y."/>
            <person name="Wu D."/>
            <person name="Bushley K.E."/>
            <person name="Ohm R.A."/>
            <person name="Otillar R."/>
            <person name="Martin J."/>
            <person name="Schackwitz W."/>
            <person name="Grimwood J."/>
            <person name="MohdZainudin N."/>
            <person name="Xue C."/>
            <person name="Wang R."/>
            <person name="Manning V.A."/>
            <person name="Dhillon B."/>
            <person name="Tu Z.J."/>
            <person name="Steffenson B.J."/>
            <person name="Salamov A."/>
            <person name="Sun H."/>
            <person name="Lowry S."/>
            <person name="LaButti K."/>
            <person name="Han J."/>
            <person name="Copeland A."/>
            <person name="Lindquist E."/>
            <person name="Barry K."/>
            <person name="Schmutz J."/>
            <person name="Baker S.E."/>
            <person name="Ciuffetti L.M."/>
            <person name="Grigoriev I.V."/>
            <person name="Zhong S."/>
            <person name="Turgeon B.G."/>
        </authorList>
    </citation>
    <scope>NUCLEOTIDE SEQUENCE [LARGE SCALE GENOMIC DNA]</scope>
    <source>
        <strain evidence="2">28A</strain>
    </source>
</reference>
<gene>
    <name evidence="1" type="ORF">SETTUDRAFT_168278</name>
</gene>
<dbReference type="GeneID" id="19400483"/>
<proteinExistence type="predicted"/>
<dbReference type="AlphaFoldDB" id="R0K7Z3"/>
<dbReference type="EMBL" id="KB908526">
    <property type="protein sequence ID" value="EOA89083.1"/>
    <property type="molecule type" value="Genomic_DNA"/>
</dbReference>
<keyword evidence="2" id="KW-1185">Reference proteome</keyword>
<dbReference type="RefSeq" id="XP_008023679.1">
    <property type="nucleotide sequence ID" value="XM_008025488.1"/>
</dbReference>
<dbReference type="Proteomes" id="UP000016935">
    <property type="component" value="Unassembled WGS sequence"/>
</dbReference>
<reference evidence="1 2" key="1">
    <citation type="journal article" date="2012" name="PLoS Pathog.">
        <title>Diverse lifestyles and strategies of plant pathogenesis encoded in the genomes of eighteen Dothideomycetes fungi.</title>
        <authorList>
            <person name="Ohm R.A."/>
            <person name="Feau N."/>
            <person name="Henrissat B."/>
            <person name="Schoch C.L."/>
            <person name="Horwitz B.A."/>
            <person name="Barry K.W."/>
            <person name="Condon B.J."/>
            <person name="Copeland A.C."/>
            <person name="Dhillon B."/>
            <person name="Glaser F."/>
            <person name="Hesse C.N."/>
            <person name="Kosti I."/>
            <person name="LaButti K."/>
            <person name="Lindquist E.A."/>
            <person name="Lucas S."/>
            <person name="Salamov A.A."/>
            <person name="Bradshaw R.E."/>
            <person name="Ciuffetti L."/>
            <person name="Hamelin R.C."/>
            <person name="Kema G.H.J."/>
            <person name="Lawrence C."/>
            <person name="Scott J.A."/>
            <person name="Spatafora J.W."/>
            <person name="Turgeon B.G."/>
            <person name="de Wit P.J.G.M."/>
            <person name="Zhong S."/>
            <person name="Goodwin S.B."/>
            <person name="Grigoriev I.V."/>
        </authorList>
    </citation>
    <scope>NUCLEOTIDE SEQUENCE [LARGE SCALE GENOMIC DNA]</scope>
    <source>
        <strain evidence="2">28A</strain>
    </source>
</reference>
<evidence type="ECO:0000313" key="1">
    <source>
        <dbReference type="EMBL" id="EOA89083.1"/>
    </source>
</evidence>
<name>R0K7Z3_EXST2</name>
<sequence length="111" mass="12140">MIRRALLQMGLPFLERNESRHALHVPAYMSAGRMAAPDCHGPKAWDSVPALAIDKPSAAFLMQRGRKTARLLSASTPTPPWISIPDASRWPGIMSLVPRVGFSFDGTSTLE</sequence>
<evidence type="ECO:0000313" key="2">
    <source>
        <dbReference type="Proteomes" id="UP000016935"/>
    </source>
</evidence>
<dbReference type="HOGENOM" id="CLU_2159985_0_0_1"/>
<protein>
    <submittedName>
        <fullName evidence="1">Uncharacterized protein</fullName>
    </submittedName>
</protein>